<accession>A0A443PWK2</accession>
<dbReference type="SMART" id="SM01301">
    <property type="entry name" value="PTPlike_phytase"/>
    <property type="match status" value="1"/>
</dbReference>
<reference evidence="1 2" key="1">
    <citation type="journal article" date="2019" name="Nat. Plants">
        <title>Stout camphor tree genome fills gaps in understanding of flowering plant genome evolution.</title>
        <authorList>
            <person name="Chaw S.M."/>
            <person name="Liu Y.C."/>
            <person name="Wu Y.W."/>
            <person name="Wang H.Y."/>
            <person name="Lin C.I."/>
            <person name="Wu C.S."/>
            <person name="Ke H.M."/>
            <person name="Chang L.Y."/>
            <person name="Hsu C.Y."/>
            <person name="Yang H.T."/>
            <person name="Sudianto E."/>
            <person name="Hsu M.H."/>
            <person name="Wu K.P."/>
            <person name="Wang L.N."/>
            <person name="Leebens-Mack J.H."/>
            <person name="Tsai I.J."/>
        </authorList>
    </citation>
    <scope>NUCLEOTIDE SEQUENCE [LARGE SCALE GENOMIC DNA]</scope>
    <source>
        <strain evidence="2">cv. Chaw 1501</strain>
        <tissue evidence="1">Young leaves</tissue>
    </source>
</reference>
<dbReference type="Proteomes" id="UP000283530">
    <property type="component" value="Unassembled WGS sequence"/>
</dbReference>
<dbReference type="STRING" id="337451.A0A443PWK2"/>
<keyword evidence="2" id="KW-1185">Reference proteome</keyword>
<sequence>MEARMKEDIIAEVTHSRGRILLHREEYNPALNISNVIGYWENVLSDDVKTPAEVYAALTNGGFNIEHRRIPLTREREALAADIDAIQSGQHDSAGHHLFVSHTGLGGVAYAMAITCLRLNASGQFASERPESFVAAQLSPTPKDSLSFRPFDEEALKQGDYRDILNLTRVLMHGPKSKAEVDAVIERYVIFQEMILEVPSAP</sequence>
<protein>
    <submittedName>
        <fullName evidence="1">Paladin isoform X1</fullName>
    </submittedName>
</protein>
<dbReference type="InterPro" id="IPR050561">
    <property type="entry name" value="PTP"/>
</dbReference>
<dbReference type="OrthoDB" id="66369at2759"/>
<dbReference type="PANTHER" id="PTHR23339">
    <property type="entry name" value="TYROSINE SPECIFIC PROTEIN PHOSPHATASE AND DUAL SPECIFICITY PROTEIN PHOSPHATASE"/>
    <property type="match status" value="1"/>
</dbReference>
<comment type="caution">
    <text evidence="1">The sequence shown here is derived from an EMBL/GenBank/DDBJ whole genome shotgun (WGS) entry which is preliminary data.</text>
</comment>
<dbReference type="EMBL" id="QPKB01000011">
    <property type="protein sequence ID" value="RWR95122.1"/>
    <property type="molecule type" value="Genomic_DNA"/>
</dbReference>
<evidence type="ECO:0000313" key="1">
    <source>
        <dbReference type="EMBL" id="RWR95122.1"/>
    </source>
</evidence>
<dbReference type="AlphaFoldDB" id="A0A443PWK2"/>
<gene>
    <name evidence="1" type="ORF">CKAN_02445000</name>
</gene>
<dbReference type="Pfam" id="PF14566">
    <property type="entry name" value="PTPlike_phytase"/>
    <property type="match status" value="1"/>
</dbReference>
<dbReference type="Gene3D" id="3.90.190.10">
    <property type="entry name" value="Protein tyrosine phosphatase superfamily"/>
    <property type="match status" value="1"/>
</dbReference>
<proteinExistence type="predicted"/>
<dbReference type="InterPro" id="IPR029021">
    <property type="entry name" value="Prot-tyrosine_phosphatase-like"/>
</dbReference>
<organism evidence="1 2">
    <name type="scientific">Cinnamomum micranthum f. kanehirae</name>
    <dbReference type="NCBI Taxonomy" id="337451"/>
    <lineage>
        <taxon>Eukaryota</taxon>
        <taxon>Viridiplantae</taxon>
        <taxon>Streptophyta</taxon>
        <taxon>Embryophyta</taxon>
        <taxon>Tracheophyta</taxon>
        <taxon>Spermatophyta</taxon>
        <taxon>Magnoliopsida</taxon>
        <taxon>Magnoliidae</taxon>
        <taxon>Laurales</taxon>
        <taxon>Lauraceae</taxon>
        <taxon>Cinnamomum</taxon>
    </lineage>
</organism>
<name>A0A443PWK2_9MAGN</name>
<evidence type="ECO:0000313" key="2">
    <source>
        <dbReference type="Proteomes" id="UP000283530"/>
    </source>
</evidence>